<dbReference type="RefSeq" id="WP_038743613.1">
    <property type="nucleotide sequence ID" value="NZ_CP013418.1"/>
</dbReference>
<evidence type="ECO:0000256" key="1">
    <source>
        <dbReference type="SAM" id="MobiDB-lite"/>
    </source>
</evidence>
<evidence type="ECO:0000313" key="2">
    <source>
        <dbReference type="EMBL" id="KWZ37806.1"/>
    </source>
</evidence>
<feature type="region of interest" description="Disordered" evidence="1">
    <location>
        <begin position="1"/>
        <end position="23"/>
    </location>
</feature>
<name>A0ABR5T3K2_9BURK</name>
<dbReference type="Proteomes" id="UP000070255">
    <property type="component" value="Unassembled WGS sequence"/>
</dbReference>
<comment type="caution">
    <text evidence="2">The sequence shown here is derived from an EMBL/GenBank/DDBJ whole genome shotgun (WGS) entry which is preliminary data.</text>
</comment>
<protein>
    <submittedName>
        <fullName evidence="2">Uncharacterized protein</fullName>
    </submittedName>
</protein>
<proteinExistence type="predicted"/>
<sequence length="91" mass="10463">MPIPRKGVHDIRARHTPGMTPMPVHSMYMRISCIEMEKSRRNIERQAALRRIAAVDGRIADLDREKARLHAAIENEAPQTGDIRGSFQIRY</sequence>
<evidence type="ECO:0000313" key="3">
    <source>
        <dbReference type="Proteomes" id="UP000070255"/>
    </source>
</evidence>
<accession>A0ABR5T3K2</accession>
<dbReference type="EMBL" id="LNJQ01000004">
    <property type="protein sequence ID" value="KWZ37806.1"/>
    <property type="molecule type" value="Genomic_DNA"/>
</dbReference>
<gene>
    <name evidence="2" type="ORF">WS72_22980</name>
</gene>
<reference evidence="2 3" key="1">
    <citation type="submission" date="2015-11" db="EMBL/GenBank/DDBJ databases">
        <authorList>
            <person name="Sahl J."/>
            <person name="Wagner D."/>
            <person name="Keim P."/>
        </authorList>
    </citation>
    <scope>NUCLEOTIDE SEQUENCE [LARGE SCALE GENOMIC DNA]</scope>
    <source>
        <strain evidence="2 3">BDU18</strain>
    </source>
</reference>
<keyword evidence="3" id="KW-1185">Reference proteome</keyword>
<organism evidence="2 3">
    <name type="scientific">Burkholderia savannae</name>
    <dbReference type="NCBI Taxonomy" id="1637837"/>
    <lineage>
        <taxon>Bacteria</taxon>
        <taxon>Pseudomonadati</taxon>
        <taxon>Pseudomonadota</taxon>
        <taxon>Betaproteobacteria</taxon>
        <taxon>Burkholderiales</taxon>
        <taxon>Burkholderiaceae</taxon>
        <taxon>Burkholderia</taxon>
        <taxon>pseudomallei group</taxon>
    </lineage>
</organism>